<evidence type="ECO:0000256" key="3">
    <source>
        <dbReference type="SAM" id="MobiDB-lite"/>
    </source>
</evidence>
<keyword evidence="6" id="KW-1185">Reference proteome</keyword>
<feature type="region of interest" description="Disordered" evidence="3">
    <location>
        <begin position="1"/>
        <end position="20"/>
    </location>
</feature>
<dbReference type="AlphaFoldDB" id="G0W7D1"/>
<feature type="compositionally biased region" description="Acidic residues" evidence="3">
    <location>
        <begin position="589"/>
        <end position="621"/>
    </location>
</feature>
<dbReference type="HOGENOM" id="CLU_014402_2_0_1"/>
<keyword evidence="1" id="KW-0173">Coenzyme A biosynthesis</keyword>
<dbReference type="GO" id="GO:0042802">
    <property type="term" value="F:identical protein binding"/>
    <property type="evidence" value="ECO:0007669"/>
    <property type="project" value="EnsemblFungi"/>
</dbReference>
<dbReference type="OMA" id="EPILHHE"/>
<dbReference type="Proteomes" id="UP000000689">
    <property type="component" value="Chromosome 3"/>
</dbReference>
<evidence type="ECO:0000313" key="5">
    <source>
        <dbReference type="EMBL" id="CCD23692.1"/>
    </source>
</evidence>
<dbReference type="InterPro" id="IPR003382">
    <property type="entry name" value="Flavoprotein"/>
</dbReference>
<dbReference type="eggNOG" id="KOG0672">
    <property type="taxonomic scope" value="Eukaryota"/>
</dbReference>
<evidence type="ECO:0000256" key="1">
    <source>
        <dbReference type="ARBA" id="ARBA00022993"/>
    </source>
</evidence>
<protein>
    <recommendedName>
        <fullName evidence="4">Flavoprotein domain-containing protein</fullName>
    </recommendedName>
</protein>
<evidence type="ECO:0000313" key="6">
    <source>
        <dbReference type="Proteomes" id="UP000000689"/>
    </source>
</evidence>
<dbReference type="PANTHER" id="PTHR14359">
    <property type="entry name" value="HOMO-OLIGOMERIC FLAVIN CONTAINING CYS DECARBOXYLASE FAMILY"/>
    <property type="match status" value="1"/>
</dbReference>
<feature type="compositionally biased region" description="Low complexity" evidence="3">
    <location>
        <begin position="161"/>
        <end position="175"/>
    </location>
</feature>
<feature type="compositionally biased region" description="Polar residues" evidence="3">
    <location>
        <begin position="536"/>
        <end position="551"/>
    </location>
</feature>
<dbReference type="PANTHER" id="PTHR14359:SF6">
    <property type="entry name" value="PHOSPHOPANTOTHENOYLCYSTEINE DECARBOXYLASE"/>
    <property type="match status" value="1"/>
</dbReference>
<feature type="compositionally biased region" description="Acidic residues" evidence="3">
    <location>
        <begin position="554"/>
        <end position="579"/>
    </location>
</feature>
<dbReference type="Pfam" id="PF02441">
    <property type="entry name" value="Flavoprotein"/>
    <property type="match status" value="1"/>
</dbReference>
<dbReference type="KEGG" id="ndi:NDAI_0C00310"/>
<dbReference type="SUPFAM" id="SSF52507">
    <property type="entry name" value="Homo-oligomeric flavin-containing Cys decarboxylases, HFCD"/>
    <property type="match status" value="1"/>
</dbReference>
<accession>G0W7D1</accession>
<reference evidence="5 6" key="1">
    <citation type="journal article" date="2011" name="Proc. Natl. Acad. Sci. U.S.A.">
        <title>Evolutionary erosion of yeast sex chromosomes by mating-type switching accidents.</title>
        <authorList>
            <person name="Gordon J.L."/>
            <person name="Armisen D."/>
            <person name="Proux-Wera E."/>
            <person name="Oheigeartaigh S.S."/>
            <person name="Byrne K.P."/>
            <person name="Wolfe K.H."/>
        </authorList>
    </citation>
    <scope>NUCLEOTIDE SEQUENCE [LARGE SCALE GENOMIC DNA]</scope>
    <source>
        <strain evidence="6">ATCC 10597 / BCRC 20456 / CBS 421 / NBRC 0211 / NRRL Y-12639</strain>
    </source>
</reference>
<dbReference type="RefSeq" id="XP_003668935.1">
    <property type="nucleotide sequence ID" value="XM_003668887.1"/>
</dbReference>
<dbReference type="InterPro" id="IPR036551">
    <property type="entry name" value="Flavin_trans-like"/>
</dbReference>
<dbReference type="GO" id="GO:0004633">
    <property type="term" value="F:phosphopantothenoylcysteine decarboxylase activity"/>
    <property type="evidence" value="ECO:0007669"/>
    <property type="project" value="EnsemblFungi"/>
</dbReference>
<proteinExistence type="inferred from homology"/>
<feature type="domain" description="Flavoprotein" evidence="4">
    <location>
        <begin position="317"/>
        <end position="497"/>
    </location>
</feature>
<comment type="similarity">
    <text evidence="2">Belongs to the HFCD (homooligomeric flavin containing Cys decarboxylase) superfamily.</text>
</comment>
<dbReference type="GO" id="GO:0071513">
    <property type="term" value="C:phosphopantothenoylcysteine decarboxylase complex"/>
    <property type="evidence" value="ECO:0007669"/>
    <property type="project" value="EnsemblFungi"/>
</dbReference>
<dbReference type="GO" id="GO:1990143">
    <property type="term" value="C:CoA-synthesizing protein complex"/>
    <property type="evidence" value="ECO:0007669"/>
    <property type="project" value="EnsemblFungi"/>
</dbReference>
<feature type="region of interest" description="Disordered" evidence="3">
    <location>
        <begin position="265"/>
        <end position="295"/>
    </location>
</feature>
<organism evidence="5 6">
    <name type="scientific">Naumovozyma dairenensis (strain ATCC 10597 / BCRC 20456 / CBS 421 / NBRC 0211 / NRRL Y-12639)</name>
    <name type="common">Saccharomyces dairenensis</name>
    <dbReference type="NCBI Taxonomy" id="1071378"/>
    <lineage>
        <taxon>Eukaryota</taxon>
        <taxon>Fungi</taxon>
        <taxon>Dikarya</taxon>
        <taxon>Ascomycota</taxon>
        <taxon>Saccharomycotina</taxon>
        <taxon>Saccharomycetes</taxon>
        <taxon>Saccharomycetales</taxon>
        <taxon>Saccharomycetaceae</taxon>
        <taxon>Naumovozyma</taxon>
    </lineage>
</organism>
<evidence type="ECO:0000256" key="2">
    <source>
        <dbReference type="ARBA" id="ARBA00038350"/>
    </source>
</evidence>
<feature type="compositionally biased region" description="Basic and acidic residues" evidence="3">
    <location>
        <begin position="622"/>
        <end position="631"/>
    </location>
</feature>
<feature type="region of interest" description="Disordered" evidence="3">
    <location>
        <begin position="140"/>
        <end position="204"/>
    </location>
</feature>
<evidence type="ECO:0000259" key="4">
    <source>
        <dbReference type="Pfam" id="PF02441"/>
    </source>
</evidence>
<dbReference type="GO" id="GO:0010181">
    <property type="term" value="F:FMN binding"/>
    <property type="evidence" value="ECO:0007669"/>
    <property type="project" value="TreeGrafter"/>
</dbReference>
<feature type="region of interest" description="Disordered" evidence="3">
    <location>
        <begin position="65"/>
        <end position="103"/>
    </location>
</feature>
<dbReference type="Gene3D" id="3.40.50.1950">
    <property type="entry name" value="Flavin prenyltransferase-like"/>
    <property type="match status" value="1"/>
</dbReference>
<name>G0W7D1_NAUDC</name>
<dbReference type="EMBL" id="HE580269">
    <property type="protein sequence ID" value="CCD23692.1"/>
    <property type="molecule type" value="Genomic_DNA"/>
</dbReference>
<dbReference type="STRING" id="1071378.G0W7D1"/>
<gene>
    <name evidence="5" type="primary">NDAI0C00310</name>
    <name evidence="5" type="ordered locus">NDAI_0C00310</name>
</gene>
<dbReference type="OrthoDB" id="1532798at2759"/>
<feature type="region of interest" description="Disordered" evidence="3">
    <location>
        <begin position="536"/>
        <end position="631"/>
    </location>
</feature>
<sequence>MSQNSNKLTTHGEPSLITIKKDAATQPVSILNKINTTTTNGGKPLAVNDTAKSKLATTIEKIYPTNGNLNINPVTNPISNRQQISDNQKDPTDTLTNSRPSDKKARLYMNNDINNNILPADQLRSVSNVSIKTAVSFSTNNENEKQLHHRYSISNKPTSKNNSQENLNNNNNNNNHRLSIDTTGVNNKKVTSKTKNEDNIQDDGTLEEKNSIVHMPGDFIYLEPKTPTSSSIDSNNKQITQSHARLITPHRNDTASTIVGTGTATTTSTATVTPATNSSTHNTKSNVKNPKEIIGTPKGPQIPFYEFFQKQDDKKIHILMGTTGSVATIKVPLIIDKLFKIYTPERVSIQLIVTKPAEHFLKGLKISSHVKIWREEDVWYEYKLDGNEPILHHELRKWADILLIAPLSANTLAKIANGICNNLLTSVLRDWSPLTPVLVAPAMNTFMYINPMTKKHLTILQNECPYVTILKPMEKVLICGDIGMGGMREWTDIVEIMRKRINELVKIQNLSNDLTNTSHVIGDNKANIINSNAKDLQQNKKTSTPNDSLAISQDEVENEENEDDDDDDDEEDEDEDDELRNDTASDDSGISDDDDDDNDDSDEAEDEDDDDDDDDYDDDTEQDGKTEQRQI</sequence>
<dbReference type="GeneID" id="11496667"/>
<feature type="compositionally biased region" description="Polar residues" evidence="3">
    <location>
        <begin position="65"/>
        <end position="86"/>
    </location>
</feature>
<feature type="compositionally biased region" description="Low complexity" evidence="3">
    <location>
        <begin position="265"/>
        <end position="280"/>
    </location>
</feature>
<dbReference type="GO" id="GO:0015937">
    <property type="term" value="P:coenzyme A biosynthetic process"/>
    <property type="evidence" value="ECO:0007669"/>
    <property type="project" value="UniProtKB-KW"/>
</dbReference>